<evidence type="ECO:0000256" key="7">
    <source>
        <dbReference type="ARBA" id="ARBA00047615"/>
    </source>
</evidence>
<feature type="domain" description="Cytidylate kinase" evidence="9">
    <location>
        <begin position="1"/>
        <end position="208"/>
    </location>
</feature>
<evidence type="ECO:0000256" key="4">
    <source>
        <dbReference type="ARBA" id="ARBA00022741"/>
    </source>
</evidence>
<dbReference type="AlphaFoldDB" id="A0AA35W8U7"/>
<comment type="caution">
    <text evidence="10">The sequence shown here is derived from an EMBL/GenBank/DDBJ whole genome shotgun (WGS) entry which is preliminary data.</text>
</comment>
<evidence type="ECO:0000256" key="1">
    <source>
        <dbReference type="ARBA" id="ARBA00009427"/>
    </source>
</evidence>
<sequence length="213" mass="23367">MDGPAGSGKSTVARCIAEKLGLLYLDSGAMYRAVTLLAIQEELAADSPKLIDSVKACHIEFMDNGRTILLDAEDVSKQIRTPAVNRLVADVAKIPEIRHEIVKHQQRIGAEGSIIAEGRDLTTIVFPNADFKFYLDASVTERAKRRLADLHAQNIDATLAAVEAEIRERDEKDTTREHSPLRTAPDAVVVDTTDKTIEEVVDLIIAHVCANEQ</sequence>
<name>A0AA35W8U7_GEOBA</name>
<organism evidence="10 11">
    <name type="scientific">Geodia barretti</name>
    <name type="common">Barrett's horny sponge</name>
    <dbReference type="NCBI Taxonomy" id="519541"/>
    <lineage>
        <taxon>Eukaryota</taxon>
        <taxon>Metazoa</taxon>
        <taxon>Porifera</taxon>
        <taxon>Demospongiae</taxon>
        <taxon>Heteroscleromorpha</taxon>
        <taxon>Tetractinellida</taxon>
        <taxon>Astrophorina</taxon>
        <taxon>Geodiidae</taxon>
        <taxon>Geodia</taxon>
    </lineage>
</organism>
<keyword evidence="6" id="KW-0067">ATP-binding</keyword>
<dbReference type="InterPro" id="IPR003136">
    <property type="entry name" value="Cytidylate_kin"/>
</dbReference>
<comment type="catalytic activity">
    <reaction evidence="8">
        <text>CMP + ATP = CDP + ADP</text>
        <dbReference type="Rhea" id="RHEA:11600"/>
        <dbReference type="ChEBI" id="CHEBI:30616"/>
        <dbReference type="ChEBI" id="CHEBI:58069"/>
        <dbReference type="ChEBI" id="CHEBI:60377"/>
        <dbReference type="ChEBI" id="CHEBI:456216"/>
        <dbReference type="EC" id="2.7.4.25"/>
    </reaction>
</comment>
<dbReference type="HAMAP" id="MF_00238">
    <property type="entry name" value="Cytidyl_kinase_type1"/>
    <property type="match status" value="1"/>
</dbReference>
<dbReference type="InterPro" id="IPR027417">
    <property type="entry name" value="P-loop_NTPase"/>
</dbReference>
<dbReference type="NCBIfam" id="TIGR00017">
    <property type="entry name" value="cmk"/>
    <property type="match status" value="1"/>
</dbReference>
<evidence type="ECO:0000259" key="9">
    <source>
        <dbReference type="Pfam" id="PF02224"/>
    </source>
</evidence>
<keyword evidence="3" id="KW-0808">Transferase</keyword>
<dbReference type="GO" id="GO:0005829">
    <property type="term" value="C:cytosol"/>
    <property type="evidence" value="ECO:0007669"/>
    <property type="project" value="TreeGrafter"/>
</dbReference>
<evidence type="ECO:0000256" key="8">
    <source>
        <dbReference type="ARBA" id="ARBA00048478"/>
    </source>
</evidence>
<dbReference type="SUPFAM" id="SSF52540">
    <property type="entry name" value="P-loop containing nucleoside triphosphate hydrolases"/>
    <property type="match status" value="1"/>
</dbReference>
<accession>A0AA35W8U7</accession>
<gene>
    <name evidence="10" type="ORF">GBAR_LOCUS7448</name>
</gene>
<evidence type="ECO:0000256" key="3">
    <source>
        <dbReference type="ARBA" id="ARBA00022679"/>
    </source>
</evidence>
<evidence type="ECO:0000313" key="10">
    <source>
        <dbReference type="EMBL" id="CAI8011559.1"/>
    </source>
</evidence>
<evidence type="ECO:0000313" key="11">
    <source>
        <dbReference type="Proteomes" id="UP001174909"/>
    </source>
</evidence>
<keyword evidence="4" id="KW-0547">Nucleotide-binding</keyword>
<dbReference type="PANTHER" id="PTHR21299:SF2">
    <property type="entry name" value="CYTIDYLATE KINASE"/>
    <property type="match status" value="1"/>
</dbReference>
<dbReference type="PANTHER" id="PTHR21299">
    <property type="entry name" value="CYTIDYLATE KINASE/PANTOATE-BETA-ALANINE LIGASE"/>
    <property type="match status" value="1"/>
</dbReference>
<evidence type="ECO:0000256" key="6">
    <source>
        <dbReference type="ARBA" id="ARBA00022840"/>
    </source>
</evidence>
<dbReference type="EMBL" id="CASHTH010001108">
    <property type="protein sequence ID" value="CAI8011559.1"/>
    <property type="molecule type" value="Genomic_DNA"/>
</dbReference>
<dbReference type="Gene3D" id="3.40.50.300">
    <property type="entry name" value="P-loop containing nucleotide triphosphate hydrolases"/>
    <property type="match status" value="1"/>
</dbReference>
<keyword evidence="5 10" id="KW-0418">Kinase</keyword>
<comment type="similarity">
    <text evidence="1">Belongs to the cytidylate kinase family. Type 1 subfamily.</text>
</comment>
<comment type="catalytic activity">
    <reaction evidence="7">
        <text>dCMP + ATP = dCDP + ADP</text>
        <dbReference type="Rhea" id="RHEA:25094"/>
        <dbReference type="ChEBI" id="CHEBI:30616"/>
        <dbReference type="ChEBI" id="CHEBI:57566"/>
        <dbReference type="ChEBI" id="CHEBI:58593"/>
        <dbReference type="ChEBI" id="CHEBI:456216"/>
        <dbReference type="EC" id="2.7.4.25"/>
    </reaction>
</comment>
<dbReference type="Pfam" id="PF02224">
    <property type="entry name" value="Cytidylate_kin"/>
    <property type="match status" value="1"/>
</dbReference>
<reference evidence="10" key="1">
    <citation type="submission" date="2023-03" db="EMBL/GenBank/DDBJ databases">
        <authorList>
            <person name="Steffen K."/>
            <person name="Cardenas P."/>
        </authorList>
    </citation>
    <scope>NUCLEOTIDE SEQUENCE</scope>
</reference>
<dbReference type="GO" id="GO:0015949">
    <property type="term" value="P:nucleobase-containing small molecule interconversion"/>
    <property type="evidence" value="ECO:0007669"/>
    <property type="project" value="TreeGrafter"/>
</dbReference>
<dbReference type="EC" id="2.7.4.25" evidence="2"/>
<evidence type="ECO:0000256" key="5">
    <source>
        <dbReference type="ARBA" id="ARBA00022777"/>
    </source>
</evidence>
<dbReference type="CDD" id="cd02020">
    <property type="entry name" value="CMPK"/>
    <property type="match status" value="1"/>
</dbReference>
<dbReference type="InterPro" id="IPR011994">
    <property type="entry name" value="Cytidylate_kinase_dom"/>
</dbReference>
<dbReference type="GO" id="GO:0005524">
    <property type="term" value="F:ATP binding"/>
    <property type="evidence" value="ECO:0007669"/>
    <property type="project" value="UniProtKB-KW"/>
</dbReference>
<evidence type="ECO:0000256" key="2">
    <source>
        <dbReference type="ARBA" id="ARBA00012906"/>
    </source>
</evidence>
<proteinExistence type="inferred from homology"/>
<dbReference type="GO" id="GO:0036431">
    <property type="term" value="F:dCMP kinase activity"/>
    <property type="evidence" value="ECO:0007669"/>
    <property type="project" value="InterPro"/>
</dbReference>
<dbReference type="Proteomes" id="UP001174909">
    <property type="component" value="Unassembled WGS sequence"/>
</dbReference>
<protein>
    <recommendedName>
        <fullName evidence="2">(d)CMP kinase</fullName>
        <ecNumber evidence="2">2.7.4.25</ecNumber>
    </recommendedName>
</protein>
<keyword evidence="11" id="KW-1185">Reference proteome</keyword>